<evidence type="ECO:0000256" key="9">
    <source>
        <dbReference type="SAM" id="MobiDB-lite"/>
    </source>
</evidence>
<accession>A0AAV5CFE7</accession>
<keyword evidence="12" id="KW-1185">Reference proteome</keyword>
<keyword evidence="2 8" id="KW-0378">Hydrolase</keyword>
<dbReference type="GO" id="GO:0006952">
    <property type="term" value="P:defense response"/>
    <property type="evidence" value="ECO:0007669"/>
    <property type="project" value="UniProtKB-KW"/>
</dbReference>
<dbReference type="AlphaFoldDB" id="A0AAV5CFE7"/>
<comment type="function">
    <text evidence="6">Possesses non-specific lipolytic acyl hydrolase (LAH) activity. Hydrolyzes phospholipids as well as galactolipids. May play a role in disease resistance.</text>
</comment>
<reference evidence="11" key="2">
    <citation type="submission" date="2021-12" db="EMBL/GenBank/DDBJ databases">
        <title>Resequencing data analysis of finger millet.</title>
        <authorList>
            <person name="Hatakeyama M."/>
            <person name="Aluri S."/>
            <person name="Balachadran M.T."/>
            <person name="Sivarajan S.R."/>
            <person name="Poveda L."/>
            <person name="Shimizu-Inatsugi R."/>
            <person name="Schlapbach R."/>
            <person name="Sreeman S.M."/>
            <person name="Shimizu K.K."/>
        </authorList>
    </citation>
    <scope>NUCLEOTIDE SEQUENCE</scope>
</reference>
<dbReference type="GO" id="GO:0016787">
    <property type="term" value="F:hydrolase activity"/>
    <property type="evidence" value="ECO:0007669"/>
    <property type="project" value="UniProtKB-KW"/>
</dbReference>
<evidence type="ECO:0000256" key="5">
    <source>
        <dbReference type="ARBA" id="ARBA00023098"/>
    </source>
</evidence>
<reference evidence="11" key="1">
    <citation type="journal article" date="2018" name="DNA Res.">
        <title>Multiple hybrid de novo genome assembly of finger millet, an orphan allotetraploid crop.</title>
        <authorList>
            <person name="Hatakeyama M."/>
            <person name="Aluri S."/>
            <person name="Balachadran M.T."/>
            <person name="Sivarajan S.R."/>
            <person name="Patrignani A."/>
            <person name="Gruter S."/>
            <person name="Poveda L."/>
            <person name="Shimizu-Inatsugi R."/>
            <person name="Baeten J."/>
            <person name="Francoijs K.J."/>
            <person name="Nataraja K.N."/>
            <person name="Reddy Y.A.N."/>
            <person name="Phadnis S."/>
            <person name="Ravikumar R.L."/>
            <person name="Schlapbach R."/>
            <person name="Sreeman S.M."/>
            <person name="Shimizu K.K."/>
        </authorList>
    </citation>
    <scope>NUCLEOTIDE SEQUENCE</scope>
</reference>
<sequence>MEPAVDKLTYEIFSILESKFLFGYDDATKLFSSPNAAGSPAATAAASGKATPVRVLPAETGKVCILSIDGGGRAADGLLAGAALVRLESSLRRRTGDDRASLADFFDVAAGSGAGGVLAAMLVARGPDGRPLFSAADALAFLLRSLNRHHRGGGSWSSPSSSSSGGGLMRALLFRGRGGGAAAFRKVFGDLTLRDTVRPVLVPCYDLGTAGPFLFSRADAVETRAYDFRLRDVCAATCAGADGATVEVRSCDGATRIAAVGGGVALGNPTAAAITHVLNNKREFPLAGGVEDLLVVSIGSGEGGGGGGAAASSLEIVRIAAEGVADMVDQAVAMAFGHNRTSNYIRIQATGTPRAVNNKGSGGGGESLAAEEMLSQKNVESVLFRGKKVAEQTNAEKLERFAHELVKERDRRRTSPLSPAVVKSTTPGSDSGAHQPPPASYSNLVSHMLTSIM</sequence>
<dbReference type="GO" id="GO:0016042">
    <property type="term" value="P:lipid catabolic process"/>
    <property type="evidence" value="ECO:0007669"/>
    <property type="project" value="UniProtKB-KW"/>
</dbReference>
<keyword evidence="5 8" id="KW-0443">Lipid metabolism</keyword>
<evidence type="ECO:0000256" key="7">
    <source>
        <dbReference type="PROSITE-ProRule" id="PRU01161"/>
    </source>
</evidence>
<dbReference type="SUPFAM" id="SSF52151">
    <property type="entry name" value="FabD/lysophospholipase-like"/>
    <property type="match status" value="1"/>
</dbReference>
<protein>
    <recommendedName>
        <fullName evidence="8">Patatin</fullName>
        <ecNumber evidence="8">3.1.1.-</ecNumber>
    </recommendedName>
</protein>
<evidence type="ECO:0000256" key="4">
    <source>
        <dbReference type="ARBA" id="ARBA00022963"/>
    </source>
</evidence>
<name>A0AAV5CFE7_ELECO</name>
<comment type="similarity">
    <text evidence="1 8">Belongs to the patatin family.</text>
</comment>
<keyword evidence="4 8" id="KW-0442">Lipid degradation</keyword>
<dbReference type="EC" id="3.1.1.-" evidence="8"/>
<organism evidence="11 12">
    <name type="scientific">Eleusine coracana subsp. coracana</name>
    <dbReference type="NCBI Taxonomy" id="191504"/>
    <lineage>
        <taxon>Eukaryota</taxon>
        <taxon>Viridiplantae</taxon>
        <taxon>Streptophyta</taxon>
        <taxon>Embryophyta</taxon>
        <taxon>Tracheophyta</taxon>
        <taxon>Spermatophyta</taxon>
        <taxon>Magnoliopsida</taxon>
        <taxon>Liliopsida</taxon>
        <taxon>Poales</taxon>
        <taxon>Poaceae</taxon>
        <taxon>PACMAD clade</taxon>
        <taxon>Chloridoideae</taxon>
        <taxon>Cynodonteae</taxon>
        <taxon>Eleusininae</taxon>
        <taxon>Eleusine</taxon>
    </lineage>
</organism>
<keyword evidence="3" id="KW-0611">Plant defense</keyword>
<dbReference type="PANTHER" id="PTHR32241:SF12">
    <property type="entry name" value="OS03G0784100 PROTEIN"/>
    <property type="match status" value="1"/>
</dbReference>
<evidence type="ECO:0000259" key="10">
    <source>
        <dbReference type="PROSITE" id="PS51635"/>
    </source>
</evidence>
<evidence type="ECO:0000313" key="12">
    <source>
        <dbReference type="Proteomes" id="UP001054889"/>
    </source>
</evidence>
<dbReference type="InterPro" id="IPR016035">
    <property type="entry name" value="Acyl_Trfase/lysoPLipase"/>
</dbReference>
<proteinExistence type="inferred from homology"/>
<dbReference type="Gene3D" id="3.40.1090.10">
    <property type="entry name" value="Cytosolic phospholipase A2 catalytic domain"/>
    <property type="match status" value="1"/>
</dbReference>
<evidence type="ECO:0000256" key="8">
    <source>
        <dbReference type="RuleBase" id="RU361262"/>
    </source>
</evidence>
<comment type="domain">
    <text evidence="8">The nitrogen atoms of the two glycine residues in the GGXR motif define the oxyanion hole, and stabilize the oxyanion that forms during the nucleophilic attack by the catalytic serine during substrate cleavage.</text>
</comment>
<feature type="region of interest" description="Disordered" evidence="9">
    <location>
        <begin position="407"/>
        <end position="442"/>
    </location>
</feature>
<dbReference type="Proteomes" id="UP001054889">
    <property type="component" value="Unassembled WGS sequence"/>
</dbReference>
<evidence type="ECO:0000313" key="11">
    <source>
        <dbReference type="EMBL" id="GJM96829.1"/>
    </source>
</evidence>
<dbReference type="EMBL" id="BQKI01000006">
    <property type="protein sequence ID" value="GJM96829.1"/>
    <property type="molecule type" value="Genomic_DNA"/>
</dbReference>
<dbReference type="PROSITE" id="PS51635">
    <property type="entry name" value="PNPLA"/>
    <property type="match status" value="1"/>
</dbReference>
<dbReference type="InterPro" id="IPR002641">
    <property type="entry name" value="PNPLA_dom"/>
</dbReference>
<evidence type="ECO:0000256" key="1">
    <source>
        <dbReference type="ARBA" id="ARBA00010240"/>
    </source>
</evidence>
<evidence type="ECO:0000256" key="6">
    <source>
        <dbReference type="ARBA" id="ARBA00025642"/>
    </source>
</evidence>
<gene>
    <name evidence="11" type="primary">ga13697</name>
    <name evidence="11" type="ORF">PR202_ga13697</name>
</gene>
<dbReference type="Pfam" id="PF01734">
    <property type="entry name" value="Patatin"/>
    <property type="match status" value="1"/>
</dbReference>
<evidence type="ECO:0000256" key="3">
    <source>
        <dbReference type="ARBA" id="ARBA00022821"/>
    </source>
</evidence>
<evidence type="ECO:0000256" key="2">
    <source>
        <dbReference type="ARBA" id="ARBA00022801"/>
    </source>
</evidence>
<dbReference type="CDD" id="cd07199">
    <property type="entry name" value="Pat17_PNPLA8_PNPLA9_like"/>
    <property type="match status" value="1"/>
</dbReference>
<comment type="caution">
    <text evidence="7">Lacks conserved residue(s) required for the propagation of feature annotation.</text>
</comment>
<dbReference type="PANTHER" id="PTHR32241">
    <property type="entry name" value="PATATIN-LIKE PROTEIN 6"/>
    <property type="match status" value="1"/>
</dbReference>
<comment type="function">
    <text evidence="8">Lipolytic acyl hydrolase (LAH).</text>
</comment>
<comment type="caution">
    <text evidence="11">The sequence shown here is derived from an EMBL/GenBank/DDBJ whole genome shotgun (WGS) entry which is preliminary data.</text>
</comment>
<feature type="domain" description="PNPLA" evidence="10">
    <location>
        <begin position="66"/>
        <end position="274"/>
    </location>
</feature>